<comment type="cofactor">
    <cofactor evidence="15">
        <name>[2Fe-2S] cluster</name>
        <dbReference type="ChEBI" id="CHEBI:190135"/>
    </cofactor>
    <text evidence="15">Binds 1 [2Fe-2S] cluster per subunit.</text>
</comment>
<comment type="subunit">
    <text evidence="3 15">Heterotetramer of 2 PyrK and 2 PyrD type B subunits.</text>
</comment>
<dbReference type="GO" id="GO:0009055">
    <property type="term" value="F:electron transfer activity"/>
    <property type="evidence" value="ECO:0007669"/>
    <property type="project" value="UniProtKB-UniRule"/>
</dbReference>
<evidence type="ECO:0000313" key="20">
    <source>
        <dbReference type="EMBL" id="PLR96207.1"/>
    </source>
</evidence>
<evidence type="ECO:0000256" key="10">
    <source>
        <dbReference type="ARBA" id="ARBA00022982"/>
    </source>
</evidence>
<evidence type="ECO:0000313" key="22">
    <source>
        <dbReference type="Proteomes" id="UP000235114"/>
    </source>
</evidence>
<dbReference type="InterPro" id="IPR037117">
    <property type="entry name" value="Dihydroorotate_DH_ele_sf"/>
</dbReference>
<feature type="binding site" evidence="15 16">
    <location>
        <begin position="77"/>
        <end position="78"/>
    </location>
    <ligand>
        <name>FAD</name>
        <dbReference type="ChEBI" id="CHEBI:57692"/>
    </ligand>
</feature>
<protein>
    <recommendedName>
        <fullName evidence="13 15">Dihydroorotate dehydrogenase B (NAD(+)), electron transfer subunit</fullName>
    </recommendedName>
    <alternativeName>
        <fullName evidence="14 15">Dihydroorotate oxidase B, electron transfer subunit</fullName>
    </alternativeName>
</protein>
<evidence type="ECO:0000256" key="7">
    <source>
        <dbReference type="ARBA" id="ARBA00022723"/>
    </source>
</evidence>
<dbReference type="InterPro" id="IPR039261">
    <property type="entry name" value="FNR_nucleotide-bd"/>
</dbReference>
<evidence type="ECO:0000256" key="4">
    <source>
        <dbReference type="ARBA" id="ARBA00022448"/>
    </source>
</evidence>
<evidence type="ECO:0000256" key="14">
    <source>
        <dbReference type="ARBA" id="ARBA00082223"/>
    </source>
</evidence>
<dbReference type="CDD" id="cd06218">
    <property type="entry name" value="DHOD_e_trans"/>
    <property type="match status" value="1"/>
</dbReference>
<dbReference type="OrthoDB" id="9778346at2"/>
<reference evidence="19 21" key="1">
    <citation type="submission" date="2017-11" db="EMBL/GenBank/DDBJ databases">
        <title>Comparitive Functional Genomics of Dry Heat Resistant strains isolated from the Viking Spacecraft.</title>
        <authorList>
            <person name="Seuylemezian A."/>
            <person name="Cooper K."/>
            <person name="Vaishampayan P."/>
        </authorList>
    </citation>
    <scope>NUCLEOTIDE SEQUENCE [LARGE SCALE GENOMIC DNA]</scope>
    <source>
        <strain evidence="19 21">M4.6</strain>
    </source>
</reference>
<name>A0A2N5GNR5_9BACI</name>
<dbReference type="PROSITE" id="PS51384">
    <property type="entry name" value="FAD_FR"/>
    <property type="match status" value="1"/>
</dbReference>
<dbReference type="InterPro" id="IPR023455">
    <property type="entry name" value="Dihydroorotate_DHASE_ETsu"/>
</dbReference>
<dbReference type="AlphaFoldDB" id="A0A2N5GNR5"/>
<keyword evidence="9 15" id="KW-0665">Pyrimidine biosynthesis</keyword>
<dbReference type="NCBIfam" id="NF000799">
    <property type="entry name" value="PRK00054.1-4"/>
    <property type="match status" value="1"/>
</dbReference>
<dbReference type="InterPro" id="IPR017927">
    <property type="entry name" value="FAD-bd_FR_type"/>
</dbReference>
<evidence type="ECO:0000256" key="17">
    <source>
        <dbReference type="PIRSR" id="PIRSR006816-2"/>
    </source>
</evidence>
<comment type="caution">
    <text evidence="19">The sequence shown here is derived from an EMBL/GenBank/DDBJ whole genome shotgun (WGS) entry which is preliminary data.</text>
</comment>
<dbReference type="Proteomes" id="UP000234951">
    <property type="component" value="Unassembled WGS sequence"/>
</dbReference>
<dbReference type="UniPathway" id="UPA00070">
    <property type="reaction ID" value="UER00945"/>
</dbReference>
<dbReference type="Gene3D" id="2.10.240.10">
    <property type="entry name" value="Dihydroorotate dehydrogenase, electron transfer subunit"/>
    <property type="match status" value="1"/>
</dbReference>
<evidence type="ECO:0000313" key="21">
    <source>
        <dbReference type="Proteomes" id="UP000234951"/>
    </source>
</evidence>
<dbReference type="PANTHER" id="PTHR43513">
    <property type="entry name" value="DIHYDROOROTATE DEHYDROGENASE B (NAD(+)), ELECTRON TRANSFER SUBUNIT"/>
    <property type="match status" value="1"/>
</dbReference>
<feature type="binding site" evidence="15 17">
    <location>
        <position position="246"/>
    </location>
    <ligand>
        <name>[2Fe-2S] cluster</name>
        <dbReference type="ChEBI" id="CHEBI:190135"/>
    </ligand>
</feature>
<evidence type="ECO:0000256" key="16">
    <source>
        <dbReference type="PIRSR" id="PIRSR006816-1"/>
    </source>
</evidence>
<dbReference type="Gene3D" id="2.40.30.10">
    <property type="entry name" value="Translation factors"/>
    <property type="match status" value="1"/>
</dbReference>
<dbReference type="EMBL" id="PGVA01000014">
    <property type="protein sequence ID" value="PLR84147.1"/>
    <property type="molecule type" value="Genomic_DNA"/>
</dbReference>
<sequence length="259" mass="27816">MIKNEQCTIVAHHEIAASIYELTLQAELVSEMDHPGQFVHLKVSDGVDPLLRRPISIANINRDAGQFTIVYRKEGRGTIVLSGKQPGDTVDVLGPLGNGFPVNEAKAGETALLVGGGIGVPPLYELSRQLVRNRVNVIHVLGFQTAEAVFYEAEFASSGPALIATADGSYGYKGFVTDVINDQGIDFDVLFSCGPTPMLKALESAYRDKKVYLSLEERMGCGIGACFACVCHTGDDPNGYSYKKVCSDGPVFRAGEVVL</sequence>
<evidence type="ECO:0000256" key="8">
    <source>
        <dbReference type="ARBA" id="ARBA00022827"/>
    </source>
</evidence>
<comment type="function">
    <text evidence="15">Responsible for channeling the electrons from the oxidation of dihydroorotate from the FMN redox center in the PyrD type B subunit to the ultimate electron acceptor NAD(+).</text>
</comment>
<keyword evidence="11 15" id="KW-0408">Iron</keyword>
<feature type="binding site" evidence="15 17">
    <location>
        <position position="226"/>
    </location>
    <ligand>
        <name>[2Fe-2S] cluster</name>
        <dbReference type="ChEBI" id="CHEBI:190135"/>
    </ligand>
</feature>
<dbReference type="GO" id="GO:0051537">
    <property type="term" value="F:2 iron, 2 sulfur cluster binding"/>
    <property type="evidence" value="ECO:0007669"/>
    <property type="project" value="UniProtKB-KW"/>
</dbReference>
<dbReference type="InterPro" id="IPR012165">
    <property type="entry name" value="Cyt_c3_hydrogenase_gsu"/>
</dbReference>
<dbReference type="PIRSF" id="PIRSF006816">
    <property type="entry name" value="Cyc3_hyd_g"/>
    <property type="match status" value="1"/>
</dbReference>
<dbReference type="NCBIfam" id="NF000797">
    <property type="entry name" value="PRK00054.1-2"/>
    <property type="match status" value="1"/>
</dbReference>
<keyword evidence="7 15" id="KW-0479">Metal-binding</keyword>
<comment type="similarity">
    <text evidence="2 15">Belongs to the PyrK family.</text>
</comment>
<keyword evidence="22" id="KW-1185">Reference proteome</keyword>
<evidence type="ECO:0000256" key="15">
    <source>
        <dbReference type="HAMAP-Rule" id="MF_01211"/>
    </source>
</evidence>
<evidence type="ECO:0000313" key="19">
    <source>
        <dbReference type="EMBL" id="PLR84147.1"/>
    </source>
</evidence>
<keyword evidence="12 15" id="KW-0411">Iron-sulfur</keyword>
<keyword evidence="10 15" id="KW-0249">Electron transport</keyword>
<dbReference type="Gene3D" id="3.40.50.80">
    <property type="entry name" value="Nucleotide-binding domain of ferredoxin-NADP reductase (FNR) module"/>
    <property type="match status" value="1"/>
</dbReference>
<feature type="binding site" evidence="15 16">
    <location>
        <begin position="53"/>
        <end position="56"/>
    </location>
    <ligand>
        <name>FAD</name>
        <dbReference type="ChEBI" id="CHEBI:57692"/>
    </ligand>
</feature>
<feature type="domain" description="FAD-binding FR-type" evidence="18">
    <location>
        <begin position="2"/>
        <end position="102"/>
    </location>
</feature>
<comment type="cofactor">
    <cofactor evidence="17">
        <name>[2Fe-2S] cluster</name>
        <dbReference type="ChEBI" id="CHEBI:190135"/>
    </cofactor>
    <text evidence="17">Binds 1 [2Fe-2S] cluster per subunit.</text>
</comment>
<reference evidence="20 22" key="2">
    <citation type="submission" date="2017-12" db="EMBL/GenBank/DDBJ databases">
        <title>Comparative Functional Genomics of Dry Heat Resistant strains isolated from the Viking Spacecraft.</title>
        <authorList>
            <person name="Seuylemezian A."/>
            <person name="Cooper K."/>
            <person name="Vaishampayan P."/>
        </authorList>
    </citation>
    <scope>NUCLEOTIDE SEQUENCE [LARGE SCALE GENOMIC DNA]</scope>
    <source>
        <strain evidence="20 22">ATCC 29669</strain>
    </source>
</reference>
<dbReference type="SUPFAM" id="SSF63380">
    <property type="entry name" value="Riboflavin synthase domain-like"/>
    <property type="match status" value="1"/>
</dbReference>
<dbReference type="InterPro" id="IPR008333">
    <property type="entry name" value="Cbr1-like_FAD-bd_dom"/>
</dbReference>
<feature type="binding site" evidence="15 17">
    <location>
        <position position="221"/>
    </location>
    <ligand>
        <name>[2Fe-2S] cluster</name>
        <dbReference type="ChEBI" id="CHEBI:190135"/>
    </ligand>
</feature>
<dbReference type="GO" id="GO:0046872">
    <property type="term" value="F:metal ion binding"/>
    <property type="evidence" value="ECO:0007669"/>
    <property type="project" value="UniProtKB-KW"/>
</dbReference>
<evidence type="ECO:0000256" key="13">
    <source>
        <dbReference type="ARBA" id="ARBA00069792"/>
    </source>
</evidence>
<accession>A0A2N5GNR5</accession>
<organism evidence="19 21">
    <name type="scientific">Bacillus canaveralius</name>
    <dbReference type="NCBI Taxonomy" id="1403243"/>
    <lineage>
        <taxon>Bacteria</taxon>
        <taxon>Bacillati</taxon>
        <taxon>Bacillota</taxon>
        <taxon>Bacilli</taxon>
        <taxon>Bacillales</taxon>
        <taxon>Bacillaceae</taxon>
        <taxon>Bacillus</taxon>
    </lineage>
</organism>
<dbReference type="Pfam" id="PF00970">
    <property type="entry name" value="FAD_binding_6"/>
    <property type="match status" value="1"/>
</dbReference>
<dbReference type="InterPro" id="IPR017938">
    <property type="entry name" value="Riboflavin_synthase-like_b-brl"/>
</dbReference>
<evidence type="ECO:0000256" key="3">
    <source>
        <dbReference type="ARBA" id="ARBA00011669"/>
    </source>
</evidence>
<keyword evidence="8 15" id="KW-0274">FAD</keyword>
<evidence type="ECO:0000256" key="6">
    <source>
        <dbReference type="ARBA" id="ARBA00022714"/>
    </source>
</evidence>
<feature type="binding site" evidence="15 16">
    <location>
        <begin position="70"/>
        <end position="72"/>
    </location>
    <ligand>
        <name>FAD</name>
        <dbReference type="ChEBI" id="CHEBI:57692"/>
    </ligand>
</feature>
<dbReference type="HAMAP" id="MF_01211">
    <property type="entry name" value="DHODB_Fe_S_bind"/>
    <property type="match status" value="1"/>
</dbReference>
<dbReference type="FunFam" id="3.40.50.80:FF:000017">
    <property type="entry name" value="Dihydroorotate dehydrogenase B (NAD(+)), electron transfer subunit"/>
    <property type="match status" value="1"/>
</dbReference>
<dbReference type="InterPro" id="IPR050353">
    <property type="entry name" value="PyrK_electron_transfer"/>
</dbReference>
<evidence type="ECO:0000259" key="18">
    <source>
        <dbReference type="PROSITE" id="PS51384"/>
    </source>
</evidence>
<comment type="pathway">
    <text evidence="1 15">Pyrimidine metabolism; UMP biosynthesis via de novo pathway; orotate from (S)-dihydroorotate (NAD(+) route): step 1/1.</text>
</comment>
<dbReference type="GO" id="GO:0044205">
    <property type="term" value="P:'de novo' UMP biosynthetic process"/>
    <property type="evidence" value="ECO:0007669"/>
    <property type="project" value="UniProtKB-UniRule"/>
</dbReference>
<dbReference type="GO" id="GO:0016491">
    <property type="term" value="F:oxidoreductase activity"/>
    <property type="evidence" value="ECO:0007669"/>
    <property type="project" value="InterPro"/>
</dbReference>
<dbReference type="PANTHER" id="PTHR43513:SF3">
    <property type="entry name" value="DIHYDROOROTATE DEHYDROGENASE B (NAD(+)), ELECTRON TRANSFER SUBUNIT-RELATED"/>
    <property type="match status" value="1"/>
</dbReference>
<dbReference type="Proteomes" id="UP000235114">
    <property type="component" value="Unassembled WGS sequence"/>
</dbReference>
<dbReference type="GO" id="GO:0050660">
    <property type="term" value="F:flavin adenine dinucleotide binding"/>
    <property type="evidence" value="ECO:0007669"/>
    <property type="project" value="InterPro"/>
</dbReference>
<evidence type="ECO:0000256" key="11">
    <source>
        <dbReference type="ARBA" id="ARBA00023004"/>
    </source>
</evidence>
<gene>
    <name evidence="15" type="primary">pyrK</name>
    <name evidence="19" type="ORF">CU635_07525</name>
    <name evidence="20" type="ORF">CVD25_12480</name>
</gene>
<evidence type="ECO:0000256" key="1">
    <source>
        <dbReference type="ARBA" id="ARBA00004715"/>
    </source>
</evidence>
<evidence type="ECO:0000256" key="2">
    <source>
        <dbReference type="ARBA" id="ARBA00006422"/>
    </source>
</evidence>
<evidence type="ECO:0000256" key="9">
    <source>
        <dbReference type="ARBA" id="ARBA00022975"/>
    </source>
</evidence>
<dbReference type="Pfam" id="PF10418">
    <property type="entry name" value="DHODB_Fe-S_bind"/>
    <property type="match status" value="1"/>
</dbReference>
<dbReference type="SUPFAM" id="SSF52343">
    <property type="entry name" value="Ferredoxin reductase-like, C-terminal NADP-linked domain"/>
    <property type="match status" value="1"/>
</dbReference>
<dbReference type="InterPro" id="IPR019480">
    <property type="entry name" value="Dihydroorotate_DH_Fe-S-bd"/>
</dbReference>
<keyword evidence="4 15" id="KW-0813">Transport</keyword>
<dbReference type="EMBL" id="PGVD01000033">
    <property type="protein sequence ID" value="PLR96207.1"/>
    <property type="molecule type" value="Genomic_DNA"/>
</dbReference>
<evidence type="ECO:0000256" key="12">
    <source>
        <dbReference type="ARBA" id="ARBA00023014"/>
    </source>
</evidence>
<proteinExistence type="inferred from homology"/>
<keyword evidence="6 15" id="KW-0001">2Fe-2S</keyword>
<evidence type="ECO:0000256" key="5">
    <source>
        <dbReference type="ARBA" id="ARBA00022630"/>
    </source>
</evidence>
<comment type="cofactor">
    <cofactor evidence="15 16">
        <name>FAD</name>
        <dbReference type="ChEBI" id="CHEBI:57692"/>
    </cofactor>
    <text evidence="15 16">Binds 1 FAD per subunit.</text>
</comment>
<feature type="binding site" evidence="15 17">
    <location>
        <position position="229"/>
    </location>
    <ligand>
        <name>[2Fe-2S] cluster</name>
        <dbReference type="ChEBI" id="CHEBI:190135"/>
    </ligand>
</feature>
<dbReference type="FunFam" id="2.10.240.10:FF:000001">
    <property type="entry name" value="Dihydroorotate dehydrogenase B (NAD(+)), electron transfer subunit"/>
    <property type="match status" value="1"/>
</dbReference>
<keyword evidence="5 15" id="KW-0285">Flavoprotein</keyword>